<dbReference type="GO" id="GO:0005829">
    <property type="term" value="C:cytosol"/>
    <property type="evidence" value="ECO:0007669"/>
    <property type="project" value="TreeGrafter"/>
</dbReference>
<keyword evidence="2" id="KW-0378">Hydrolase</keyword>
<reference evidence="4 5" key="1">
    <citation type="submission" date="2015-07" db="EMBL/GenBank/DDBJ databases">
        <title>Genome sequence of Ornatilinea apprima DSM 23815.</title>
        <authorList>
            <person name="Hemp J."/>
            <person name="Ward L.M."/>
            <person name="Pace L.A."/>
            <person name="Fischer W.W."/>
        </authorList>
    </citation>
    <scope>NUCLEOTIDE SEQUENCE [LARGE SCALE GENOMIC DNA]</scope>
    <source>
        <strain evidence="4 5">P3M-1</strain>
    </source>
</reference>
<evidence type="ECO:0000256" key="1">
    <source>
        <dbReference type="ARBA" id="ARBA00001946"/>
    </source>
</evidence>
<dbReference type="PANTHER" id="PTHR11839">
    <property type="entry name" value="UDP/ADP-SUGAR PYROPHOSPHATASE"/>
    <property type="match status" value="1"/>
</dbReference>
<dbReference type="Pfam" id="PF00293">
    <property type="entry name" value="NUDIX"/>
    <property type="match status" value="1"/>
</dbReference>
<dbReference type="RefSeq" id="WP_075064388.1">
    <property type="nucleotide sequence ID" value="NZ_LGCL01000043.1"/>
</dbReference>
<protein>
    <recommendedName>
        <fullName evidence="3">Nudix hydrolase domain-containing protein</fullName>
    </recommendedName>
</protein>
<evidence type="ECO:0000259" key="3">
    <source>
        <dbReference type="PROSITE" id="PS51462"/>
    </source>
</evidence>
<dbReference type="CDD" id="cd03424">
    <property type="entry name" value="NUDIX_ADPRase_Nudt5_UGPPase_Nudt14"/>
    <property type="match status" value="1"/>
</dbReference>
<dbReference type="Gene3D" id="3.90.79.10">
    <property type="entry name" value="Nucleoside Triphosphate Pyrophosphohydrolase"/>
    <property type="match status" value="1"/>
</dbReference>
<dbReference type="GO" id="GO:0016787">
    <property type="term" value="F:hydrolase activity"/>
    <property type="evidence" value="ECO:0007669"/>
    <property type="project" value="UniProtKB-KW"/>
</dbReference>
<dbReference type="SUPFAM" id="SSF55811">
    <property type="entry name" value="Nudix"/>
    <property type="match status" value="1"/>
</dbReference>
<dbReference type="Proteomes" id="UP000050417">
    <property type="component" value="Unassembled WGS sequence"/>
</dbReference>
<dbReference type="GO" id="GO:0019693">
    <property type="term" value="P:ribose phosphate metabolic process"/>
    <property type="evidence" value="ECO:0007669"/>
    <property type="project" value="TreeGrafter"/>
</dbReference>
<dbReference type="GO" id="GO:0006753">
    <property type="term" value="P:nucleoside phosphate metabolic process"/>
    <property type="evidence" value="ECO:0007669"/>
    <property type="project" value="TreeGrafter"/>
</dbReference>
<feature type="domain" description="Nudix hydrolase" evidence="3">
    <location>
        <begin position="38"/>
        <end position="166"/>
    </location>
</feature>
<dbReference type="EMBL" id="LGCL01000043">
    <property type="protein sequence ID" value="KPL70887.1"/>
    <property type="molecule type" value="Genomic_DNA"/>
</dbReference>
<sequence>MKFTITGSQTHYRGRAFSVEKVDFTLPDGRQASYDLVRHNDSVSIVPVDEHGRILFVSQYRLGAENLLLELPAGVDEDGETPEASAAREIREETGMAAGKLIRLGEYYLAPGYSSELMYAYLATDLTPAPLQADPDEFLQVKAIPIEEAYAMARRGEIQDSKSLAALLLAEPYLRPEA</sequence>
<dbReference type="PROSITE" id="PS51462">
    <property type="entry name" value="NUDIX"/>
    <property type="match status" value="1"/>
</dbReference>
<evidence type="ECO:0000256" key="2">
    <source>
        <dbReference type="ARBA" id="ARBA00022801"/>
    </source>
</evidence>
<evidence type="ECO:0000313" key="4">
    <source>
        <dbReference type="EMBL" id="KPL70887.1"/>
    </source>
</evidence>
<dbReference type="InterPro" id="IPR000086">
    <property type="entry name" value="NUDIX_hydrolase_dom"/>
</dbReference>
<dbReference type="AlphaFoldDB" id="A0A0P6XP89"/>
<dbReference type="InterPro" id="IPR015797">
    <property type="entry name" value="NUDIX_hydrolase-like_dom_sf"/>
</dbReference>
<dbReference type="STRING" id="1134406.ADN00_17740"/>
<comment type="caution">
    <text evidence="4">The sequence shown here is derived from an EMBL/GenBank/DDBJ whole genome shotgun (WGS) entry which is preliminary data.</text>
</comment>
<proteinExistence type="predicted"/>
<evidence type="ECO:0000313" key="5">
    <source>
        <dbReference type="Proteomes" id="UP000050417"/>
    </source>
</evidence>
<dbReference type="PRINTS" id="PR00502">
    <property type="entry name" value="NUDIXFAMILY"/>
</dbReference>
<organism evidence="4 5">
    <name type="scientific">Ornatilinea apprima</name>
    <dbReference type="NCBI Taxonomy" id="1134406"/>
    <lineage>
        <taxon>Bacteria</taxon>
        <taxon>Bacillati</taxon>
        <taxon>Chloroflexota</taxon>
        <taxon>Anaerolineae</taxon>
        <taxon>Anaerolineales</taxon>
        <taxon>Anaerolineaceae</taxon>
        <taxon>Ornatilinea</taxon>
    </lineage>
</organism>
<accession>A0A0P6XP89</accession>
<gene>
    <name evidence="4" type="ORF">ADN00_17740</name>
</gene>
<dbReference type="OrthoDB" id="9806150at2"/>
<dbReference type="PANTHER" id="PTHR11839:SF18">
    <property type="entry name" value="NUDIX HYDROLASE DOMAIN-CONTAINING PROTEIN"/>
    <property type="match status" value="1"/>
</dbReference>
<keyword evidence="5" id="KW-1185">Reference proteome</keyword>
<name>A0A0P6XP89_9CHLR</name>
<comment type="cofactor">
    <cofactor evidence="1">
        <name>Mg(2+)</name>
        <dbReference type="ChEBI" id="CHEBI:18420"/>
    </cofactor>
</comment>
<dbReference type="InterPro" id="IPR020476">
    <property type="entry name" value="Nudix_hydrolase"/>
</dbReference>